<dbReference type="AlphaFoldDB" id="A0A2T7NNN1"/>
<dbReference type="SUPFAM" id="SSF53474">
    <property type="entry name" value="alpha/beta-Hydrolases"/>
    <property type="match status" value="1"/>
</dbReference>
<dbReference type="Proteomes" id="UP000245119">
    <property type="component" value="Linkage Group LG10"/>
</dbReference>
<evidence type="ECO:0000313" key="5">
    <source>
        <dbReference type="EMBL" id="PVD22752.1"/>
    </source>
</evidence>
<dbReference type="Gene3D" id="3.40.50.1820">
    <property type="entry name" value="alpha/beta hydrolase"/>
    <property type="match status" value="1"/>
</dbReference>
<sequence length="406" mass="45192">MRINRSHGPYPICQLPISLVPPFRPAVDGYFLPDLPEVLAARGEVTGHHLLTGATRDEGLIAGKVLTGTRGIGTQGTQKLLTLMNCFRGDLPQVHGIVGKSSRSFVAVVFAVIVTVIVVIAPFVSSQIVGDYFIVAPTHKTASVMAALNLTVFVYSYEYRSDYDQWEGVIHGAELFYLSGFPLKGHSNFRYDESDKHMAHLLLQLWSNFVKNGLPSLVPLQNFHMPRFTLDQHAYTRFYSADRAPTLLVQHDLKPAKLAFWNQRVPEMYVQQLAEMAQYPAPGTVLAPRDVTELQRVHSTSRDEMGADDEGQQQGGREGDAERGRNTVNNNDLSRQHTDDNKTIGSRFNNPGPYVIAQEPNHWFLIAACIGLSLLTVLLSVCYCQVRRQVTNLMRQSSVSSGQPML</sequence>
<keyword evidence="6" id="KW-1185">Reference proteome</keyword>
<proteinExistence type="inferred from homology"/>
<feature type="transmembrane region" description="Helical" evidence="3">
    <location>
        <begin position="105"/>
        <end position="124"/>
    </location>
</feature>
<dbReference type="EMBL" id="PZQS01000010">
    <property type="protein sequence ID" value="PVD22752.1"/>
    <property type="molecule type" value="Genomic_DNA"/>
</dbReference>
<keyword evidence="3" id="KW-0472">Membrane</keyword>
<protein>
    <recommendedName>
        <fullName evidence="4">Carboxylesterase type B domain-containing protein</fullName>
    </recommendedName>
</protein>
<evidence type="ECO:0000256" key="2">
    <source>
        <dbReference type="SAM" id="MobiDB-lite"/>
    </source>
</evidence>
<accession>A0A2T7NNN1</accession>
<feature type="domain" description="Carboxylesterase type B" evidence="4">
    <location>
        <begin position="22"/>
        <end position="261"/>
    </location>
</feature>
<dbReference type="PANTHER" id="PTHR43903">
    <property type="entry name" value="NEUROLIGIN"/>
    <property type="match status" value="1"/>
</dbReference>
<feature type="region of interest" description="Disordered" evidence="2">
    <location>
        <begin position="297"/>
        <end position="346"/>
    </location>
</feature>
<keyword evidence="3" id="KW-1133">Transmembrane helix</keyword>
<evidence type="ECO:0000256" key="1">
    <source>
        <dbReference type="ARBA" id="ARBA00005964"/>
    </source>
</evidence>
<evidence type="ECO:0000259" key="4">
    <source>
        <dbReference type="Pfam" id="PF00135"/>
    </source>
</evidence>
<dbReference type="OrthoDB" id="19653at2759"/>
<feature type="transmembrane region" description="Helical" evidence="3">
    <location>
        <begin position="363"/>
        <end position="386"/>
    </location>
</feature>
<organism evidence="5 6">
    <name type="scientific">Pomacea canaliculata</name>
    <name type="common">Golden apple snail</name>
    <dbReference type="NCBI Taxonomy" id="400727"/>
    <lineage>
        <taxon>Eukaryota</taxon>
        <taxon>Metazoa</taxon>
        <taxon>Spiralia</taxon>
        <taxon>Lophotrochozoa</taxon>
        <taxon>Mollusca</taxon>
        <taxon>Gastropoda</taxon>
        <taxon>Caenogastropoda</taxon>
        <taxon>Architaenioglossa</taxon>
        <taxon>Ampullarioidea</taxon>
        <taxon>Ampullariidae</taxon>
        <taxon>Pomacea</taxon>
    </lineage>
</organism>
<evidence type="ECO:0000313" key="6">
    <source>
        <dbReference type="Proteomes" id="UP000245119"/>
    </source>
</evidence>
<keyword evidence="3" id="KW-0812">Transmembrane</keyword>
<dbReference type="InterPro" id="IPR029058">
    <property type="entry name" value="AB_hydrolase_fold"/>
</dbReference>
<dbReference type="Pfam" id="PF00135">
    <property type="entry name" value="COesterase"/>
    <property type="match status" value="1"/>
</dbReference>
<reference evidence="5 6" key="1">
    <citation type="submission" date="2018-04" db="EMBL/GenBank/DDBJ databases">
        <title>The genome of golden apple snail Pomacea canaliculata provides insight into stress tolerance and invasive adaptation.</title>
        <authorList>
            <person name="Liu C."/>
            <person name="Liu B."/>
            <person name="Ren Y."/>
            <person name="Zhang Y."/>
            <person name="Wang H."/>
            <person name="Li S."/>
            <person name="Jiang F."/>
            <person name="Yin L."/>
            <person name="Zhang G."/>
            <person name="Qian W."/>
            <person name="Fan W."/>
        </authorList>
    </citation>
    <scope>NUCLEOTIDE SEQUENCE [LARGE SCALE GENOMIC DNA]</scope>
    <source>
        <strain evidence="5">SZHN2017</strain>
        <tissue evidence="5">Muscle</tissue>
    </source>
</reference>
<comment type="similarity">
    <text evidence="1">Belongs to the type-B carboxylesterase/lipase family.</text>
</comment>
<dbReference type="InterPro" id="IPR002018">
    <property type="entry name" value="CarbesteraseB"/>
</dbReference>
<name>A0A2T7NNN1_POMCA</name>
<comment type="caution">
    <text evidence="5">The sequence shown here is derived from an EMBL/GenBank/DDBJ whole genome shotgun (WGS) entry which is preliminary data.</text>
</comment>
<gene>
    <name evidence="5" type="ORF">C0Q70_16008</name>
</gene>
<evidence type="ECO:0000256" key="3">
    <source>
        <dbReference type="SAM" id="Phobius"/>
    </source>
</evidence>
<dbReference type="InterPro" id="IPR051093">
    <property type="entry name" value="Neuroligin/BSAL"/>
</dbReference>